<evidence type="ECO:0000256" key="2">
    <source>
        <dbReference type="ARBA" id="ARBA00022598"/>
    </source>
</evidence>
<reference evidence="7 8" key="1">
    <citation type="submission" date="2019-03" db="EMBL/GenBank/DDBJ databases">
        <title>Root nodule microbial communities of legume samples collected from USA, Mexico and Botswana.</title>
        <authorList>
            <person name="Hirsch A."/>
        </authorList>
    </citation>
    <scope>NUCLEOTIDE SEQUENCE [LARGE SCALE GENOMIC DNA]</scope>
    <source>
        <strain evidence="7 8">55</strain>
    </source>
</reference>
<dbReference type="GO" id="GO:0015645">
    <property type="term" value="F:fatty acid ligase activity"/>
    <property type="evidence" value="ECO:0007669"/>
    <property type="project" value="TreeGrafter"/>
</dbReference>
<keyword evidence="3" id="KW-0547">Nucleotide-binding</keyword>
<dbReference type="InterPro" id="IPR051087">
    <property type="entry name" value="Mitochondrial_ACSM"/>
</dbReference>
<gene>
    <name evidence="7" type="ORF">EDD19_1203</name>
</gene>
<accession>A0A4R3ZR63</accession>
<dbReference type="PANTHER" id="PTHR43605">
    <property type="entry name" value="ACYL-COENZYME A SYNTHETASE"/>
    <property type="match status" value="1"/>
</dbReference>
<feature type="domain" description="AMP-binding enzyme C-terminal" evidence="6">
    <location>
        <begin position="455"/>
        <end position="532"/>
    </location>
</feature>
<evidence type="ECO:0000259" key="5">
    <source>
        <dbReference type="Pfam" id="PF00501"/>
    </source>
</evidence>
<name>A0A4R3ZR63_9ACTN</name>
<dbReference type="AlphaFoldDB" id="A0A4R3ZR63"/>
<sequence length="546" mass="59037">MTENTASTASTPLSPEELLAIYDVPGASAAEFLCDRHDPDAVAFTVIDADLSGRDITYAELRTESEKVAAALAALGVAEGNRVATLMSKSADLVFTLMGIWRLGAVHMPLFTAFAWPAIEMRITGGDAKVIVSDADQRGKLESTSVPVVVAGLADCPEAREGDLDLATIVAAQEPGRPAAVTGPDAGMVMLFTSGTTGTPKGVVVPVRALAAFHQYIETGLDVRADDVFWNGADPGWAYGLYYGILGPLAVGRRSLLLHARYTPELAFAVLQYYRVTNFAAAPTVYRTMRAKRDIAPADVKLRRASAAGEPLTPEVIEWSREQFGVEVRDQYGQTEHGMFIINPWHDSLREEVRPGSMGVPLPGWSCTVLAADSDDPAPAGELGRVAIDVPASPLMWFTGYHEAPEKTAERFSADGRWYYTGDAAKLDADGHFYFSSRDDDVIIMSGYRIGPFDVESVLAKHPDVLESAVIGVPDELAGEVLEAYVVLRDGVDGGPEAEAALQKWVKTEFAAHAFPRRVHFVRELPKTPSGKIQRFLLRKERSGQA</sequence>
<dbReference type="Proteomes" id="UP000295805">
    <property type="component" value="Unassembled WGS sequence"/>
</dbReference>
<proteinExistence type="inferred from homology"/>
<dbReference type="InterPro" id="IPR042099">
    <property type="entry name" value="ANL_N_sf"/>
</dbReference>
<dbReference type="GO" id="GO:0006633">
    <property type="term" value="P:fatty acid biosynthetic process"/>
    <property type="evidence" value="ECO:0007669"/>
    <property type="project" value="TreeGrafter"/>
</dbReference>
<dbReference type="InterPro" id="IPR000873">
    <property type="entry name" value="AMP-dep_synth/lig_dom"/>
</dbReference>
<evidence type="ECO:0000256" key="3">
    <source>
        <dbReference type="ARBA" id="ARBA00022741"/>
    </source>
</evidence>
<dbReference type="GeneID" id="89529704"/>
<dbReference type="InterPro" id="IPR025110">
    <property type="entry name" value="AMP-bd_C"/>
</dbReference>
<evidence type="ECO:0000256" key="4">
    <source>
        <dbReference type="ARBA" id="ARBA00022840"/>
    </source>
</evidence>
<protein>
    <submittedName>
        <fullName evidence="7">Acetyl-CoA synthetase</fullName>
    </submittedName>
</protein>
<dbReference type="GO" id="GO:0006637">
    <property type="term" value="P:acyl-CoA metabolic process"/>
    <property type="evidence" value="ECO:0007669"/>
    <property type="project" value="TreeGrafter"/>
</dbReference>
<dbReference type="GO" id="GO:0016405">
    <property type="term" value="F:CoA-ligase activity"/>
    <property type="evidence" value="ECO:0007669"/>
    <property type="project" value="UniProtKB-ARBA"/>
</dbReference>
<dbReference type="Gene3D" id="3.30.300.30">
    <property type="match status" value="1"/>
</dbReference>
<dbReference type="GO" id="GO:0004321">
    <property type="term" value="F:fatty-acyl-CoA synthase activity"/>
    <property type="evidence" value="ECO:0007669"/>
    <property type="project" value="TreeGrafter"/>
</dbReference>
<dbReference type="Pfam" id="PF13193">
    <property type="entry name" value="AMP-binding_C"/>
    <property type="match status" value="1"/>
</dbReference>
<dbReference type="Pfam" id="PF00501">
    <property type="entry name" value="AMP-binding"/>
    <property type="match status" value="1"/>
</dbReference>
<evidence type="ECO:0000313" key="7">
    <source>
        <dbReference type="EMBL" id="TCW22039.1"/>
    </source>
</evidence>
<keyword evidence="4" id="KW-0067">ATP-binding</keyword>
<comment type="similarity">
    <text evidence="1">Belongs to the ATP-dependent AMP-binding enzyme family.</text>
</comment>
<dbReference type="InterPro" id="IPR045851">
    <property type="entry name" value="AMP-bd_C_sf"/>
</dbReference>
<dbReference type="PANTHER" id="PTHR43605:SF10">
    <property type="entry name" value="ACYL-COA SYNTHETASE MEDIUM CHAIN FAMILY MEMBER 3"/>
    <property type="match status" value="1"/>
</dbReference>
<dbReference type="EMBL" id="SMCX01000020">
    <property type="protein sequence ID" value="TCW22039.1"/>
    <property type="molecule type" value="Genomic_DNA"/>
</dbReference>
<dbReference type="RefSeq" id="WP_131886169.1">
    <property type="nucleotide sequence ID" value="NZ_CP143053.1"/>
</dbReference>
<comment type="caution">
    <text evidence="7">The sequence shown here is derived from an EMBL/GenBank/DDBJ whole genome shotgun (WGS) entry which is preliminary data.</text>
</comment>
<organism evidence="7 8">
    <name type="scientific">Dietzia cinnamea</name>
    <dbReference type="NCBI Taxonomy" id="321318"/>
    <lineage>
        <taxon>Bacteria</taxon>
        <taxon>Bacillati</taxon>
        <taxon>Actinomycetota</taxon>
        <taxon>Actinomycetes</taxon>
        <taxon>Mycobacteriales</taxon>
        <taxon>Dietziaceae</taxon>
        <taxon>Dietzia</taxon>
    </lineage>
</organism>
<keyword evidence="2" id="KW-0436">Ligase</keyword>
<evidence type="ECO:0000259" key="6">
    <source>
        <dbReference type="Pfam" id="PF13193"/>
    </source>
</evidence>
<evidence type="ECO:0000313" key="8">
    <source>
        <dbReference type="Proteomes" id="UP000295805"/>
    </source>
</evidence>
<dbReference type="GO" id="GO:0005524">
    <property type="term" value="F:ATP binding"/>
    <property type="evidence" value="ECO:0007669"/>
    <property type="project" value="UniProtKB-KW"/>
</dbReference>
<dbReference type="Gene3D" id="3.40.50.12780">
    <property type="entry name" value="N-terminal domain of ligase-like"/>
    <property type="match status" value="1"/>
</dbReference>
<dbReference type="SUPFAM" id="SSF56801">
    <property type="entry name" value="Acetyl-CoA synthetase-like"/>
    <property type="match status" value="1"/>
</dbReference>
<feature type="domain" description="AMP-dependent synthetase/ligase" evidence="5">
    <location>
        <begin position="37"/>
        <end position="391"/>
    </location>
</feature>
<dbReference type="InterPro" id="IPR020845">
    <property type="entry name" value="AMP-binding_CS"/>
</dbReference>
<dbReference type="PROSITE" id="PS00455">
    <property type="entry name" value="AMP_BINDING"/>
    <property type="match status" value="1"/>
</dbReference>
<evidence type="ECO:0000256" key="1">
    <source>
        <dbReference type="ARBA" id="ARBA00006432"/>
    </source>
</evidence>